<dbReference type="GO" id="GO:0045182">
    <property type="term" value="F:translation regulator activity"/>
    <property type="evidence" value="ECO:0007669"/>
    <property type="project" value="InterPro"/>
</dbReference>
<dbReference type="InterPro" id="IPR036322">
    <property type="entry name" value="WD40_repeat_dom_sf"/>
</dbReference>
<feature type="compositionally biased region" description="Basic and acidic residues" evidence="1">
    <location>
        <begin position="74"/>
        <end position="91"/>
    </location>
</feature>
<dbReference type="SUPFAM" id="SSF50978">
    <property type="entry name" value="WD40 repeat-like"/>
    <property type="match status" value="1"/>
</dbReference>
<dbReference type="AlphaFoldDB" id="A0AAP0JB57"/>
<comment type="caution">
    <text evidence="3">The sequence shown here is derived from an EMBL/GenBank/DDBJ whole genome shotgun (WGS) entry which is preliminary data.</text>
</comment>
<sequence>MGHCLYIVVCVACLSTARLAFETFLTRSDDSLCASGGRDGVTFLWDLAEGKKLYSLDAGAIIHALCFSLNRERGEQEGNGKEDDGERRAGEEDNGERTAGGGMKMRMMERWREESCWRMMDRGELEGRRTMERQKWR</sequence>
<dbReference type="InterPro" id="IPR015943">
    <property type="entry name" value="WD40/YVTN_repeat-like_dom_sf"/>
</dbReference>
<accession>A0AAP0JB57</accession>
<feature type="region of interest" description="Disordered" evidence="1">
    <location>
        <begin position="74"/>
        <end position="104"/>
    </location>
</feature>
<feature type="signal peptide" evidence="2">
    <location>
        <begin position="1"/>
        <end position="20"/>
    </location>
</feature>
<protein>
    <submittedName>
        <fullName evidence="3">Uncharacterized protein</fullName>
    </submittedName>
</protein>
<dbReference type="InterPro" id="IPR045223">
    <property type="entry name" value="RACK1-like"/>
</dbReference>
<keyword evidence="4" id="KW-1185">Reference proteome</keyword>
<evidence type="ECO:0000313" key="4">
    <source>
        <dbReference type="Proteomes" id="UP001417504"/>
    </source>
</evidence>
<dbReference type="Gene3D" id="2.130.10.10">
    <property type="entry name" value="YVTN repeat-like/Quinoprotein amine dehydrogenase"/>
    <property type="match status" value="1"/>
</dbReference>
<name>A0AAP0JB57_9MAGN</name>
<reference evidence="3 4" key="1">
    <citation type="submission" date="2024-01" db="EMBL/GenBank/DDBJ databases">
        <title>Genome assemblies of Stephania.</title>
        <authorList>
            <person name="Yang L."/>
        </authorList>
    </citation>
    <scope>NUCLEOTIDE SEQUENCE [LARGE SCALE GENOMIC DNA]</scope>
    <source>
        <strain evidence="3">QJT</strain>
        <tissue evidence="3">Leaf</tissue>
    </source>
</reference>
<dbReference type="PANTHER" id="PTHR19868">
    <property type="entry name" value="RECEPTOR FOR ACTIVATED PROTEIN KINASE C RACK1"/>
    <property type="match status" value="1"/>
</dbReference>
<dbReference type="GO" id="GO:0043022">
    <property type="term" value="F:ribosome binding"/>
    <property type="evidence" value="ECO:0007669"/>
    <property type="project" value="InterPro"/>
</dbReference>
<feature type="chain" id="PRO_5042946049" evidence="2">
    <location>
        <begin position="21"/>
        <end position="137"/>
    </location>
</feature>
<evidence type="ECO:0000313" key="3">
    <source>
        <dbReference type="EMBL" id="KAK9130699.1"/>
    </source>
</evidence>
<evidence type="ECO:0000256" key="2">
    <source>
        <dbReference type="SAM" id="SignalP"/>
    </source>
</evidence>
<gene>
    <name evidence="3" type="ORF">Sjap_011186</name>
</gene>
<dbReference type="Proteomes" id="UP001417504">
    <property type="component" value="Unassembled WGS sequence"/>
</dbReference>
<organism evidence="3 4">
    <name type="scientific">Stephania japonica</name>
    <dbReference type="NCBI Taxonomy" id="461633"/>
    <lineage>
        <taxon>Eukaryota</taxon>
        <taxon>Viridiplantae</taxon>
        <taxon>Streptophyta</taxon>
        <taxon>Embryophyta</taxon>
        <taxon>Tracheophyta</taxon>
        <taxon>Spermatophyta</taxon>
        <taxon>Magnoliopsida</taxon>
        <taxon>Ranunculales</taxon>
        <taxon>Menispermaceae</taxon>
        <taxon>Menispermoideae</taxon>
        <taxon>Cissampelideae</taxon>
        <taxon>Stephania</taxon>
    </lineage>
</organism>
<evidence type="ECO:0000256" key="1">
    <source>
        <dbReference type="SAM" id="MobiDB-lite"/>
    </source>
</evidence>
<proteinExistence type="predicted"/>
<keyword evidence="2" id="KW-0732">Signal</keyword>
<dbReference type="EMBL" id="JBBNAE010000004">
    <property type="protein sequence ID" value="KAK9130699.1"/>
    <property type="molecule type" value="Genomic_DNA"/>
</dbReference>